<dbReference type="GO" id="GO:0005886">
    <property type="term" value="C:plasma membrane"/>
    <property type="evidence" value="ECO:0007669"/>
    <property type="project" value="TreeGrafter"/>
</dbReference>
<keyword evidence="2" id="KW-0456">Lyase</keyword>
<dbReference type="GO" id="GO:0001653">
    <property type="term" value="F:peptide receptor activity"/>
    <property type="evidence" value="ECO:0007669"/>
    <property type="project" value="TreeGrafter"/>
</dbReference>
<accession>A0A0B1S035</accession>
<name>A0A0B1S035_OESDE</name>
<gene>
    <name evidence="3" type="ORF">OESDEN_21704</name>
</gene>
<dbReference type="GO" id="GO:0007168">
    <property type="term" value="P:receptor guanylyl cyclase signaling pathway"/>
    <property type="evidence" value="ECO:0007669"/>
    <property type="project" value="TreeGrafter"/>
</dbReference>
<evidence type="ECO:0000256" key="1">
    <source>
        <dbReference type="ARBA" id="ARBA00022741"/>
    </source>
</evidence>
<evidence type="ECO:0000256" key="2">
    <source>
        <dbReference type="ARBA" id="ARBA00023239"/>
    </source>
</evidence>
<dbReference type="OrthoDB" id="6158259at2759"/>
<organism evidence="3 4">
    <name type="scientific">Oesophagostomum dentatum</name>
    <name type="common">Nodular worm</name>
    <dbReference type="NCBI Taxonomy" id="61180"/>
    <lineage>
        <taxon>Eukaryota</taxon>
        <taxon>Metazoa</taxon>
        <taxon>Ecdysozoa</taxon>
        <taxon>Nematoda</taxon>
        <taxon>Chromadorea</taxon>
        <taxon>Rhabditida</taxon>
        <taxon>Rhabditina</taxon>
        <taxon>Rhabditomorpha</taxon>
        <taxon>Strongyloidea</taxon>
        <taxon>Strongylidae</taxon>
        <taxon>Oesophagostomum</taxon>
    </lineage>
</organism>
<keyword evidence="4" id="KW-1185">Reference proteome</keyword>
<dbReference type="EMBL" id="KN609541">
    <property type="protein sequence ID" value="KHJ78673.1"/>
    <property type="molecule type" value="Genomic_DNA"/>
</dbReference>
<protein>
    <recommendedName>
        <fullName evidence="5">Serine-threonine/tyrosine-protein kinase catalytic domain-containing protein</fullName>
    </recommendedName>
</protein>
<dbReference type="PANTHER" id="PTHR11920">
    <property type="entry name" value="GUANYLYL CYCLASE"/>
    <property type="match status" value="1"/>
</dbReference>
<feature type="non-terminal residue" evidence="3">
    <location>
        <position position="78"/>
    </location>
</feature>
<evidence type="ECO:0000313" key="4">
    <source>
        <dbReference type="Proteomes" id="UP000053660"/>
    </source>
</evidence>
<proteinExistence type="predicted"/>
<dbReference type="AlphaFoldDB" id="A0A0B1S035"/>
<dbReference type="SUPFAM" id="SSF56112">
    <property type="entry name" value="Protein kinase-like (PK-like)"/>
    <property type="match status" value="1"/>
</dbReference>
<keyword evidence="1" id="KW-0547">Nucleotide-binding</keyword>
<sequence length="78" mass="9178">MKHEGRLRFDPQRCLELRKMREMENDSLNRFIGMCLDGPQLLSVWKFCSRGSLNDIIVKGSMTMDSFFIFSLMRDIAN</sequence>
<dbReference type="Gene3D" id="1.10.510.10">
    <property type="entry name" value="Transferase(Phosphotransferase) domain 1"/>
    <property type="match status" value="1"/>
</dbReference>
<dbReference type="GO" id="GO:0000166">
    <property type="term" value="F:nucleotide binding"/>
    <property type="evidence" value="ECO:0007669"/>
    <property type="project" value="UniProtKB-KW"/>
</dbReference>
<evidence type="ECO:0008006" key="5">
    <source>
        <dbReference type="Google" id="ProtNLM"/>
    </source>
</evidence>
<dbReference type="PANTHER" id="PTHR11920:SF495">
    <property type="entry name" value="RECEPTOR-TYPE GUANYLATE CYCLASE GCY-7"/>
    <property type="match status" value="1"/>
</dbReference>
<dbReference type="Proteomes" id="UP000053660">
    <property type="component" value="Unassembled WGS sequence"/>
</dbReference>
<dbReference type="InterPro" id="IPR050401">
    <property type="entry name" value="Cyclic_nucleotide_synthase"/>
</dbReference>
<reference evidence="3 4" key="1">
    <citation type="submission" date="2014-03" db="EMBL/GenBank/DDBJ databases">
        <title>Draft genome of the hookworm Oesophagostomum dentatum.</title>
        <authorList>
            <person name="Mitreva M."/>
        </authorList>
    </citation>
    <scope>NUCLEOTIDE SEQUENCE [LARGE SCALE GENOMIC DNA]</scope>
    <source>
        <strain evidence="3 4">OD-Hann</strain>
    </source>
</reference>
<dbReference type="GO" id="GO:0004016">
    <property type="term" value="F:adenylate cyclase activity"/>
    <property type="evidence" value="ECO:0007669"/>
    <property type="project" value="TreeGrafter"/>
</dbReference>
<dbReference type="GO" id="GO:0004383">
    <property type="term" value="F:guanylate cyclase activity"/>
    <property type="evidence" value="ECO:0007669"/>
    <property type="project" value="TreeGrafter"/>
</dbReference>
<dbReference type="InterPro" id="IPR011009">
    <property type="entry name" value="Kinase-like_dom_sf"/>
</dbReference>
<evidence type="ECO:0000313" key="3">
    <source>
        <dbReference type="EMBL" id="KHJ78673.1"/>
    </source>
</evidence>